<feature type="transmembrane region" description="Helical" evidence="7">
    <location>
        <begin position="194"/>
        <end position="217"/>
    </location>
</feature>
<evidence type="ECO:0000256" key="4">
    <source>
        <dbReference type="ARBA" id="ARBA00022692"/>
    </source>
</evidence>
<dbReference type="KEGG" id="ctes:O987_04370"/>
<dbReference type="EMBL" id="CP006704">
    <property type="protein sequence ID" value="AIJ45041.1"/>
    <property type="molecule type" value="Genomic_DNA"/>
</dbReference>
<evidence type="ECO:0000313" key="9">
    <source>
        <dbReference type="EMBL" id="AIJ45041.1"/>
    </source>
</evidence>
<dbReference type="SUPFAM" id="SSF161098">
    <property type="entry name" value="MetI-like"/>
    <property type="match status" value="1"/>
</dbReference>
<dbReference type="GO" id="GO:0071916">
    <property type="term" value="F:dipeptide transmembrane transporter activity"/>
    <property type="evidence" value="ECO:0007669"/>
    <property type="project" value="TreeGrafter"/>
</dbReference>
<evidence type="ECO:0000259" key="8">
    <source>
        <dbReference type="PROSITE" id="PS50928"/>
    </source>
</evidence>
<evidence type="ECO:0000313" key="10">
    <source>
        <dbReference type="Proteomes" id="UP000028782"/>
    </source>
</evidence>
<evidence type="ECO:0000256" key="3">
    <source>
        <dbReference type="ARBA" id="ARBA00022475"/>
    </source>
</evidence>
<feature type="transmembrane region" description="Helical" evidence="7">
    <location>
        <begin position="345"/>
        <end position="371"/>
    </location>
</feature>
<dbReference type="InterPro" id="IPR035906">
    <property type="entry name" value="MetI-like_sf"/>
</dbReference>
<dbReference type="Pfam" id="PF00528">
    <property type="entry name" value="BPD_transp_1"/>
    <property type="match status" value="1"/>
</dbReference>
<dbReference type="PANTHER" id="PTHR43163:SF6">
    <property type="entry name" value="DIPEPTIDE TRANSPORT SYSTEM PERMEASE PROTEIN DPPB-RELATED"/>
    <property type="match status" value="1"/>
</dbReference>
<dbReference type="InterPro" id="IPR000515">
    <property type="entry name" value="MetI-like"/>
</dbReference>
<comment type="subcellular location">
    <subcellularLocation>
        <location evidence="1 7">Cell membrane</location>
        <topology evidence="1 7">Multi-pass membrane protein</topology>
    </subcellularLocation>
</comment>
<keyword evidence="2 7" id="KW-0813">Transport</keyword>
<feature type="domain" description="ABC transmembrane type-1" evidence="8">
    <location>
        <begin position="155"/>
        <end position="368"/>
    </location>
</feature>
<feature type="transmembrane region" description="Helical" evidence="7">
    <location>
        <begin position="237"/>
        <end position="255"/>
    </location>
</feature>
<reference evidence="9 10" key="1">
    <citation type="journal article" date="2014" name="Genome Announc.">
        <title>Complete Genome Sequence of Polychlorinated Biphenyl Degrader Comamonas testosteroni TK102 (NBRC 109938).</title>
        <authorList>
            <person name="Fukuda K."/>
            <person name="Hosoyama A."/>
            <person name="Tsuchikane K."/>
            <person name="Ohji S."/>
            <person name="Yamazoe A."/>
            <person name="Fujita N."/>
            <person name="Shintani M."/>
            <person name="Kimbara K."/>
        </authorList>
    </citation>
    <scope>NUCLEOTIDE SEQUENCE [LARGE SCALE GENOMIC DNA]</scope>
    <source>
        <strain evidence="9">TK102</strain>
    </source>
</reference>
<keyword evidence="4 7" id="KW-0812">Transmembrane</keyword>
<evidence type="ECO:0000256" key="1">
    <source>
        <dbReference type="ARBA" id="ARBA00004651"/>
    </source>
</evidence>
<comment type="similarity">
    <text evidence="7">Belongs to the binding-protein-dependent transport system permease family.</text>
</comment>
<evidence type="ECO:0000256" key="5">
    <source>
        <dbReference type="ARBA" id="ARBA00022989"/>
    </source>
</evidence>
<dbReference type="HOGENOM" id="CLU_036879_0_1_4"/>
<dbReference type="PROSITE" id="PS50928">
    <property type="entry name" value="ABC_TM1"/>
    <property type="match status" value="1"/>
</dbReference>
<evidence type="ECO:0000256" key="6">
    <source>
        <dbReference type="ARBA" id="ARBA00023136"/>
    </source>
</evidence>
<dbReference type="InterPro" id="IPR045621">
    <property type="entry name" value="BPD_transp_1_N"/>
</dbReference>
<accession>A0A076PK36</accession>
<name>A0A076PK36_COMTE</name>
<feature type="transmembrane region" description="Helical" evidence="7">
    <location>
        <begin position="69"/>
        <end position="90"/>
    </location>
</feature>
<evidence type="ECO:0000256" key="2">
    <source>
        <dbReference type="ARBA" id="ARBA00022448"/>
    </source>
</evidence>
<dbReference type="GO" id="GO:0005886">
    <property type="term" value="C:plasma membrane"/>
    <property type="evidence" value="ECO:0007669"/>
    <property type="project" value="UniProtKB-SubCell"/>
</dbReference>
<organism evidence="9 10">
    <name type="scientific">Comamonas testosteroni TK102</name>
    <dbReference type="NCBI Taxonomy" id="1392005"/>
    <lineage>
        <taxon>Bacteria</taxon>
        <taxon>Pseudomonadati</taxon>
        <taxon>Pseudomonadota</taxon>
        <taxon>Betaproteobacteria</taxon>
        <taxon>Burkholderiales</taxon>
        <taxon>Comamonadaceae</taxon>
        <taxon>Comamonas</taxon>
    </lineage>
</organism>
<dbReference type="CDD" id="cd06261">
    <property type="entry name" value="TM_PBP2"/>
    <property type="match status" value="1"/>
</dbReference>
<dbReference type="Proteomes" id="UP000028782">
    <property type="component" value="Chromosome"/>
</dbReference>
<protein>
    <submittedName>
        <fullName evidence="9">ABC transporter permease</fullName>
    </submittedName>
</protein>
<sequence>MPCASSCAVLGIGPHYPKLPKTWLHPGQSLHLQEAAQWPLCCAARTRRLRPLHDETTPHAMSIFLLKRLLTLIATLIGASIVVFAVLEVLPGNAAQMLMGPDAEPEAVAAMTQQLGLDQPALTRYWQWISGLLQGDMGNSYAYGSAVTELVWERLAVTVPLAVMAMCITAVLAIAAGVLAAANHKRWGDVGLMGLAQIGIAIPNFWFAILLILLFSVKLQWFSAGGFPGWSEEAGGGLLPALQALLLPAVSLAVVQSAILARITRSAVLEVLREDFVRTARAKGLSRGAALWRHVLRNAMIPVVTVMGLQFANLLAGTIVVENVFYLPGLGRLIFQSISNRDVIVVRNCVLLLAAMVVVVNFVVDVLYAAIDPRLKASDL</sequence>
<dbReference type="AlphaFoldDB" id="A0A076PK36"/>
<feature type="transmembrane region" description="Helical" evidence="7">
    <location>
        <begin position="161"/>
        <end position="182"/>
    </location>
</feature>
<dbReference type="Pfam" id="PF19300">
    <property type="entry name" value="BPD_transp_1_N"/>
    <property type="match status" value="1"/>
</dbReference>
<dbReference type="Gene3D" id="1.10.3720.10">
    <property type="entry name" value="MetI-like"/>
    <property type="match status" value="1"/>
</dbReference>
<keyword evidence="5 7" id="KW-1133">Transmembrane helix</keyword>
<proteinExistence type="inferred from homology"/>
<gene>
    <name evidence="9" type="ORF">O987_04370</name>
</gene>
<evidence type="ECO:0000256" key="7">
    <source>
        <dbReference type="RuleBase" id="RU363032"/>
    </source>
</evidence>
<dbReference type="PANTHER" id="PTHR43163">
    <property type="entry name" value="DIPEPTIDE TRANSPORT SYSTEM PERMEASE PROTEIN DPPB-RELATED"/>
    <property type="match status" value="1"/>
</dbReference>
<keyword evidence="3" id="KW-1003">Cell membrane</keyword>
<keyword evidence="6 7" id="KW-0472">Membrane</keyword>